<evidence type="ECO:0000256" key="1">
    <source>
        <dbReference type="SAM" id="MobiDB-lite"/>
    </source>
</evidence>
<accession>A0AAV7NRN8</accession>
<comment type="caution">
    <text evidence="2">The sequence shown here is derived from an EMBL/GenBank/DDBJ whole genome shotgun (WGS) entry which is preliminary data.</text>
</comment>
<proteinExistence type="predicted"/>
<reference evidence="2" key="1">
    <citation type="journal article" date="2022" name="bioRxiv">
        <title>Sequencing and chromosome-scale assembly of the giantPleurodeles waltlgenome.</title>
        <authorList>
            <person name="Brown T."/>
            <person name="Elewa A."/>
            <person name="Iarovenko S."/>
            <person name="Subramanian E."/>
            <person name="Araus A.J."/>
            <person name="Petzold A."/>
            <person name="Susuki M."/>
            <person name="Suzuki K.-i.T."/>
            <person name="Hayashi T."/>
            <person name="Toyoda A."/>
            <person name="Oliveira C."/>
            <person name="Osipova E."/>
            <person name="Leigh N.D."/>
            <person name="Simon A."/>
            <person name="Yun M.H."/>
        </authorList>
    </citation>
    <scope>NUCLEOTIDE SEQUENCE</scope>
    <source>
        <strain evidence="2">20211129_DDA</strain>
        <tissue evidence="2">Liver</tissue>
    </source>
</reference>
<evidence type="ECO:0000313" key="3">
    <source>
        <dbReference type="Proteomes" id="UP001066276"/>
    </source>
</evidence>
<feature type="region of interest" description="Disordered" evidence="1">
    <location>
        <begin position="81"/>
        <end position="108"/>
    </location>
</feature>
<sequence length="148" mass="15075">MRGCWEGGAGGEVAAVPVVAVGTEVPATAKELPSEEESLSLVSAPVPVVELPSHSVPLVPSDSVNSPSRVMFVAAPSCFGANAPPPDDANAHKDRVTKQNGGGRQKKHMVNACNTPTVCGLNTQGAVLCTSSYTNSAGEKHMPMGDPA</sequence>
<dbReference type="AlphaFoldDB" id="A0AAV7NRN8"/>
<organism evidence="2 3">
    <name type="scientific">Pleurodeles waltl</name>
    <name type="common">Iberian ribbed newt</name>
    <dbReference type="NCBI Taxonomy" id="8319"/>
    <lineage>
        <taxon>Eukaryota</taxon>
        <taxon>Metazoa</taxon>
        <taxon>Chordata</taxon>
        <taxon>Craniata</taxon>
        <taxon>Vertebrata</taxon>
        <taxon>Euteleostomi</taxon>
        <taxon>Amphibia</taxon>
        <taxon>Batrachia</taxon>
        <taxon>Caudata</taxon>
        <taxon>Salamandroidea</taxon>
        <taxon>Salamandridae</taxon>
        <taxon>Pleurodelinae</taxon>
        <taxon>Pleurodeles</taxon>
    </lineage>
</organism>
<evidence type="ECO:0000313" key="2">
    <source>
        <dbReference type="EMBL" id="KAJ1118692.1"/>
    </source>
</evidence>
<dbReference type="EMBL" id="JANPWB010000012">
    <property type="protein sequence ID" value="KAJ1118692.1"/>
    <property type="molecule type" value="Genomic_DNA"/>
</dbReference>
<protein>
    <submittedName>
        <fullName evidence="2">Uncharacterized protein</fullName>
    </submittedName>
</protein>
<name>A0AAV7NRN8_PLEWA</name>
<dbReference type="Proteomes" id="UP001066276">
    <property type="component" value="Chromosome 8"/>
</dbReference>
<keyword evidence="3" id="KW-1185">Reference proteome</keyword>
<gene>
    <name evidence="2" type="ORF">NDU88_006880</name>
</gene>